<accession>A0A3L7K0B1</accession>
<dbReference type="GO" id="GO:0015888">
    <property type="term" value="P:thiamine transport"/>
    <property type="evidence" value="ECO:0007669"/>
    <property type="project" value="TreeGrafter"/>
</dbReference>
<dbReference type="RefSeq" id="WP_121679519.1">
    <property type="nucleotide sequence ID" value="NZ_RCVZ01000003.1"/>
</dbReference>
<dbReference type="GO" id="GO:0030976">
    <property type="term" value="F:thiamine pyrophosphate binding"/>
    <property type="evidence" value="ECO:0007669"/>
    <property type="project" value="TreeGrafter"/>
</dbReference>
<evidence type="ECO:0000313" key="3">
    <source>
        <dbReference type="EMBL" id="RLQ96498.1"/>
    </source>
</evidence>
<dbReference type="EMBL" id="RCVZ01000003">
    <property type="protein sequence ID" value="RLQ96498.1"/>
    <property type="molecule type" value="Genomic_DNA"/>
</dbReference>
<protein>
    <submittedName>
        <fullName evidence="3">ABC transporter substrate-binding protein</fullName>
    </submittedName>
</protein>
<dbReference type="OrthoDB" id="366726at2"/>
<organism evidence="3 4">
    <name type="scientific">Falsibacillus albus</name>
    <dbReference type="NCBI Taxonomy" id="2478915"/>
    <lineage>
        <taxon>Bacteria</taxon>
        <taxon>Bacillati</taxon>
        <taxon>Bacillota</taxon>
        <taxon>Bacilli</taxon>
        <taxon>Bacillales</taxon>
        <taxon>Bacillaceae</taxon>
        <taxon>Falsibacillus</taxon>
    </lineage>
</organism>
<dbReference type="PANTHER" id="PTHR30006:SF2">
    <property type="entry name" value="ABC TRANSPORTER SUBSTRATE-BINDING PROTEIN"/>
    <property type="match status" value="1"/>
</dbReference>
<dbReference type="PROSITE" id="PS51257">
    <property type="entry name" value="PROKAR_LIPOPROTEIN"/>
    <property type="match status" value="1"/>
</dbReference>
<dbReference type="AlphaFoldDB" id="A0A3L7K0B1"/>
<keyword evidence="1 2" id="KW-0732">Signal</keyword>
<evidence type="ECO:0000313" key="4">
    <source>
        <dbReference type="Proteomes" id="UP000276770"/>
    </source>
</evidence>
<gene>
    <name evidence="3" type="ORF">D9X91_05150</name>
</gene>
<dbReference type="GO" id="GO:0030288">
    <property type="term" value="C:outer membrane-bounded periplasmic space"/>
    <property type="evidence" value="ECO:0007669"/>
    <property type="project" value="TreeGrafter"/>
</dbReference>
<dbReference type="PANTHER" id="PTHR30006">
    <property type="entry name" value="THIAMINE-BINDING PERIPLASMIC PROTEIN-RELATED"/>
    <property type="match status" value="1"/>
</dbReference>
<evidence type="ECO:0000256" key="2">
    <source>
        <dbReference type="SAM" id="SignalP"/>
    </source>
</evidence>
<reference evidence="3 4" key="1">
    <citation type="submission" date="2018-10" db="EMBL/GenBank/DDBJ databases">
        <title>Falsibacillus sp. genome draft.</title>
        <authorList>
            <person name="Shi S."/>
        </authorList>
    </citation>
    <scope>NUCLEOTIDE SEQUENCE [LARGE SCALE GENOMIC DNA]</scope>
    <source>
        <strain evidence="3 4">GY 10110</strain>
    </source>
</reference>
<proteinExistence type="predicted"/>
<dbReference type="GO" id="GO:0030975">
    <property type="term" value="F:thiamine binding"/>
    <property type="evidence" value="ECO:0007669"/>
    <property type="project" value="TreeGrafter"/>
</dbReference>
<comment type="caution">
    <text evidence="3">The sequence shown here is derived from an EMBL/GenBank/DDBJ whole genome shotgun (WGS) entry which is preliminary data.</text>
</comment>
<dbReference type="Proteomes" id="UP000276770">
    <property type="component" value="Unassembled WGS sequence"/>
</dbReference>
<dbReference type="SUPFAM" id="SSF53850">
    <property type="entry name" value="Periplasmic binding protein-like II"/>
    <property type="match status" value="1"/>
</dbReference>
<keyword evidence="4" id="KW-1185">Reference proteome</keyword>
<dbReference type="Pfam" id="PF13343">
    <property type="entry name" value="SBP_bac_6"/>
    <property type="match status" value="1"/>
</dbReference>
<feature type="chain" id="PRO_5039564654" evidence="2">
    <location>
        <begin position="22"/>
        <end position="360"/>
    </location>
</feature>
<sequence>MKKQSFLKVLSIGMASALFMAGCSGNDDSGNKINTKNLSLNKIEEKAKKEGEVHSVGMPDSWANWGQTWKDITKKYGIKHTDTDMSSAEELAKFQTGKSDVGDVGVAFGPLAEQKGLTLPYKTSHWDEIPKWAKDDNGDWVVGYTGSLAFITDKNNVKNPPKSWNDLLNGDYKVDVGDVMKANQAQFAVLAAAYAFGGDEKNIQPGIDFFEKLAKQGRLQTTDPSLTSLEKGENDVALVWDFNGLNYRDQIQKDRFDVVIPKEASVMSGYANVINKKAKDPYSAMLTREYILSDEGQANLARGYARPIRKDVKLPKDAKAKLLPDSMYKKVRPVKDMKAWEETTKKLPQEWQEKVLVHVN</sequence>
<dbReference type="Gene3D" id="3.40.190.10">
    <property type="entry name" value="Periplasmic binding protein-like II"/>
    <property type="match status" value="2"/>
</dbReference>
<feature type="signal peptide" evidence="2">
    <location>
        <begin position="1"/>
        <end position="21"/>
    </location>
</feature>
<name>A0A3L7K0B1_9BACI</name>
<evidence type="ECO:0000256" key="1">
    <source>
        <dbReference type="ARBA" id="ARBA00022729"/>
    </source>
</evidence>